<dbReference type="EMBL" id="UOGJ01000107">
    <property type="protein sequence ID" value="VAX36679.1"/>
    <property type="molecule type" value="Genomic_DNA"/>
</dbReference>
<reference evidence="1" key="1">
    <citation type="submission" date="2018-06" db="EMBL/GenBank/DDBJ databases">
        <authorList>
            <person name="Zhirakovskaya E."/>
        </authorList>
    </citation>
    <scope>NUCLEOTIDE SEQUENCE</scope>
</reference>
<evidence type="ECO:0000313" key="1">
    <source>
        <dbReference type="EMBL" id="VAX36679.1"/>
    </source>
</evidence>
<sequence>DVQTLHISDELMVDMSPSGKIYGIELLNAKDQLISEDMGKLLVVNEESGVKNEMSFN</sequence>
<proteinExistence type="predicted"/>
<feature type="non-terminal residue" evidence="1">
    <location>
        <position position="1"/>
    </location>
</feature>
<dbReference type="AlphaFoldDB" id="A0A3B1D3E3"/>
<name>A0A3B1D3E3_9ZZZZ</name>
<accession>A0A3B1D3E3</accession>
<organism evidence="1">
    <name type="scientific">hydrothermal vent metagenome</name>
    <dbReference type="NCBI Taxonomy" id="652676"/>
    <lineage>
        <taxon>unclassified sequences</taxon>
        <taxon>metagenomes</taxon>
        <taxon>ecological metagenomes</taxon>
    </lineage>
</organism>
<evidence type="ECO:0008006" key="2">
    <source>
        <dbReference type="Google" id="ProtNLM"/>
    </source>
</evidence>
<protein>
    <recommendedName>
        <fullName evidence="2">DUF2283 domain-containing protein</fullName>
    </recommendedName>
</protein>
<gene>
    <name evidence="1" type="ORF">MNBD_UNCLBAC01-1237</name>
</gene>